<dbReference type="InterPro" id="IPR045087">
    <property type="entry name" value="Cu-oxidase_fam"/>
</dbReference>
<dbReference type="FunFam" id="2.60.40.420:FF:000071">
    <property type="entry name" value="Conidial pigment biosynthesis oxidase Abr1/brown 1"/>
    <property type="match status" value="1"/>
</dbReference>
<evidence type="ECO:0000256" key="1">
    <source>
        <dbReference type="ARBA" id="ARBA00010609"/>
    </source>
</evidence>
<evidence type="ECO:0000256" key="6">
    <source>
        <dbReference type="SAM" id="MobiDB-lite"/>
    </source>
</evidence>
<evidence type="ECO:0000259" key="7">
    <source>
        <dbReference type="Pfam" id="PF00394"/>
    </source>
</evidence>
<organism evidence="10 11">
    <name type="scientific">Actinomortierella ambigua</name>
    <dbReference type="NCBI Taxonomy" id="1343610"/>
    <lineage>
        <taxon>Eukaryota</taxon>
        <taxon>Fungi</taxon>
        <taxon>Fungi incertae sedis</taxon>
        <taxon>Mucoromycota</taxon>
        <taxon>Mortierellomycotina</taxon>
        <taxon>Mortierellomycetes</taxon>
        <taxon>Mortierellales</taxon>
        <taxon>Mortierellaceae</taxon>
        <taxon>Actinomortierella</taxon>
    </lineage>
</organism>
<dbReference type="CDD" id="cd13877">
    <property type="entry name" value="CuRO_2_Fet3p_like"/>
    <property type="match status" value="1"/>
</dbReference>
<evidence type="ECO:0000256" key="2">
    <source>
        <dbReference type="ARBA" id="ARBA00022723"/>
    </source>
</evidence>
<dbReference type="Pfam" id="PF07732">
    <property type="entry name" value="Cu-oxidase_3"/>
    <property type="match status" value="1"/>
</dbReference>
<feature type="domain" description="Plastocyanin-like" evidence="8">
    <location>
        <begin position="401"/>
        <end position="535"/>
    </location>
</feature>
<dbReference type="GO" id="GO:0006811">
    <property type="term" value="P:monoatomic ion transport"/>
    <property type="evidence" value="ECO:0007669"/>
    <property type="project" value="InterPro"/>
</dbReference>
<sequence>MLTPLPPNGFGGPGPGVALLALASVASQAAVVTYNWNITYLNANPDGLSQRRIIGVNGAFPLPAINVTMGDTLVLNVVNQLDVATAIHAHGLFHTGSVQMDGAAMVTQCPIPPGANFTYTIPITQHGTYWIHAHHKGQYVDGLRAPLIIRNNVTERYQYDDDYTVSLSDWYHKEHDVLLKEYLSPSNTMGMEPVPNSALVNHQAEAKFNFAPGKTYRLRIINMSALATFQVHIDGHDMDIIEVDGIDVQRSTVKTFPIAAGQRYSVLVKAKNDTSSNFALHGATILAHPSTPGGGHGGGGNGGSGGSGGGGGESPHQGHMVSTETPNMNGPFRNATATIVYSATAPLAPAESPARPEFNDGLLVPLDPMASASPDQTFTLTTEMRVFDDGIFRPTFNNITYVKPKVPSLYTALSMGNLSSNAVVYGKHTLPMVIKHNTWTEVILNNNDAADHPFHLHGHAFHIVGRSKGGIHNPNTPFPYYNLTNPLRRDTVMVPAMTSLAIRFPADNPGVWFFHCHMEWHAEAGLAATFIEAPEVFTISGKPDPSHIQQCVAQGIPYQGNAAGNQGLDLSGENTGPNVRVSHTGAAGSIHQNHVGIAWSAAAVLLSLAML</sequence>
<feature type="region of interest" description="Disordered" evidence="6">
    <location>
        <begin position="289"/>
        <end position="333"/>
    </location>
</feature>
<evidence type="ECO:0000259" key="9">
    <source>
        <dbReference type="Pfam" id="PF07732"/>
    </source>
</evidence>
<dbReference type="CDD" id="cd13851">
    <property type="entry name" value="CuRO_1_Fet3p"/>
    <property type="match status" value="1"/>
</dbReference>
<proteinExistence type="inferred from homology"/>
<dbReference type="InterPro" id="IPR044130">
    <property type="entry name" value="CuRO_2_Fet3-like"/>
</dbReference>
<dbReference type="Gene3D" id="2.60.40.420">
    <property type="entry name" value="Cupredoxins - blue copper proteins"/>
    <property type="match status" value="3"/>
</dbReference>
<evidence type="ECO:0000256" key="4">
    <source>
        <dbReference type="ARBA" id="ARBA00023002"/>
    </source>
</evidence>
<evidence type="ECO:0000313" key="11">
    <source>
        <dbReference type="Proteomes" id="UP000807716"/>
    </source>
</evidence>
<evidence type="ECO:0000313" key="10">
    <source>
        <dbReference type="EMBL" id="KAG0262919.1"/>
    </source>
</evidence>
<dbReference type="OrthoDB" id="2121828at2759"/>
<dbReference type="InterPro" id="IPR002355">
    <property type="entry name" value="Cu_oxidase_Cu_BS"/>
</dbReference>
<dbReference type="SUPFAM" id="SSF49503">
    <property type="entry name" value="Cupredoxins"/>
    <property type="match status" value="3"/>
</dbReference>
<dbReference type="Pfam" id="PF00394">
    <property type="entry name" value="Cu-oxidase"/>
    <property type="match status" value="1"/>
</dbReference>
<reference evidence="10" key="1">
    <citation type="journal article" date="2020" name="Fungal Divers.">
        <title>Resolving the Mortierellaceae phylogeny through synthesis of multi-gene phylogenetics and phylogenomics.</title>
        <authorList>
            <person name="Vandepol N."/>
            <person name="Liber J."/>
            <person name="Desiro A."/>
            <person name="Na H."/>
            <person name="Kennedy M."/>
            <person name="Barry K."/>
            <person name="Grigoriev I.V."/>
            <person name="Miller A.N."/>
            <person name="O'Donnell K."/>
            <person name="Stajich J.E."/>
            <person name="Bonito G."/>
        </authorList>
    </citation>
    <scope>NUCLEOTIDE SEQUENCE</scope>
    <source>
        <strain evidence="10">BC1065</strain>
    </source>
</reference>
<dbReference type="InterPro" id="IPR011706">
    <property type="entry name" value="Cu-oxidase_C"/>
</dbReference>
<dbReference type="PROSITE" id="PS00079">
    <property type="entry name" value="MULTICOPPER_OXIDASE1"/>
    <property type="match status" value="1"/>
</dbReference>
<dbReference type="AlphaFoldDB" id="A0A9P6Q8N9"/>
<keyword evidence="4" id="KW-0560">Oxidoreductase</keyword>
<comment type="caution">
    <text evidence="10">The sequence shown here is derived from an EMBL/GenBank/DDBJ whole genome shotgun (WGS) entry which is preliminary data.</text>
</comment>
<dbReference type="Proteomes" id="UP000807716">
    <property type="component" value="Unassembled WGS sequence"/>
</dbReference>
<evidence type="ECO:0000259" key="8">
    <source>
        <dbReference type="Pfam" id="PF07731"/>
    </source>
</evidence>
<gene>
    <name evidence="10" type="primary">FET3</name>
    <name evidence="10" type="ORF">DFQ27_002040</name>
</gene>
<protein>
    <submittedName>
        <fullName evidence="10">Ferroxidase fet3</fullName>
    </submittedName>
</protein>
<dbReference type="PROSITE" id="PS00080">
    <property type="entry name" value="MULTICOPPER_OXIDASE2"/>
    <property type="match status" value="1"/>
</dbReference>
<dbReference type="GO" id="GO:0005507">
    <property type="term" value="F:copper ion binding"/>
    <property type="evidence" value="ECO:0007669"/>
    <property type="project" value="InterPro"/>
</dbReference>
<dbReference type="PANTHER" id="PTHR11709">
    <property type="entry name" value="MULTI-COPPER OXIDASE"/>
    <property type="match status" value="1"/>
</dbReference>
<keyword evidence="11" id="KW-1185">Reference proteome</keyword>
<comment type="similarity">
    <text evidence="1">Belongs to the multicopper oxidase family.</text>
</comment>
<keyword evidence="2" id="KW-0479">Metal-binding</keyword>
<feature type="domain" description="Plastocyanin-like" evidence="9">
    <location>
        <begin position="38"/>
        <end position="151"/>
    </location>
</feature>
<keyword evidence="3" id="KW-0732">Signal</keyword>
<name>A0A9P6Q8N9_9FUNG</name>
<dbReference type="Pfam" id="PF07731">
    <property type="entry name" value="Cu-oxidase_2"/>
    <property type="match status" value="1"/>
</dbReference>
<dbReference type="InterPro" id="IPR011707">
    <property type="entry name" value="Cu-oxidase-like_N"/>
</dbReference>
<dbReference type="InterPro" id="IPR033138">
    <property type="entry name" value="Cu_oxidase_CS"/>
</dbReference>
<dbReference type="InterPro" id="IPR001117">
    <property type="entry name" value="Cu-oxidase_2nd"/>
</dbReference>
<evidence type="ECO:0000256" key="3">
    <source>
        <dbReference type="ARBA" id="ARBA00022729"/>
    </source>
</evidence>
<feature type="compositionally biased region" description="Gly residues" evidence="6">
    <location>
        <begin position="292"/>
        <end position="313"/>
    </location>
</feature>
<dbReference type="InterPro" id="IPR008972">
    <property type="entry name" value="Cupredoxin"/>
</dbReference>
<accession>A0A9P6Q8N9</accession>
<feature type="domain" description="Plastocyanin-like" evidence="7">
    <location>
        <begin position="161"/>
        <end position="281"/>
    </location>
</feature>
<evidence type="ECO:0000256" key="5">
    <source>
        <dbReference type="ARBA" id="ARBA00023008"/>
    </source>
</evidence>
<keyword evidence="5" id="KW-0186">Copper</keyword>
<dbReference type="PANTHER" id="PTHR11709:SF361">
    <property type="entry name" value="IRON TRANSPORT MULTICOPPER OXIDASE FET3"/>
    <property type="match status" value="1"/>
</dbReference>
<dbReference type="EMBL" id="JAAAJB010000173">
    <property type="protein sequence ID" value="KAG0262919.1"/>
    <property type="molecule type" value="Genomic_DNA"/>
</dbReference>
<dbReference type="GO" id="GO:0016491">
    <property type="term" value="F:oxidoreductase activity"/>
    <property type="evidence" value="ECO:0007669"/>
    <property type="project" value="UniProtKB-KW"/>
</dbReference>